<feature type="transmembrane region" description="Helical" evidence="5">
    <location>
        <begin position="360"/>
        <end position="380"/>
    </location>
</feature>
<comment type="caution">
    <text evidence="6">The sequence shown here is derived from an EMBL/GenBank/DDBJ whole genome shotgun (WGS) entry which is preliminary data.</text>
</comment>
<keyword evidence="7" id="KW-1185">Reference proteome</keyword>
<feature type="transmembrane region" description="Helical" evidence="5">
    <location>
        <begin position="209"/>
        <end position="229"/>
    </location>
</feature>
<evidence type="ECO:0000256" key="3">
    <source>
        <dbReference type="ARBA" id="ARBA00022989"/>
    </source>
</evidence>
<dbReference type="InterPro" id="IPR052556">
    <property type="entry name" value="PolySynth_Transporter"/>
</dbReference>
<evidence type="ECO:0000256" key="2">
    <source>
        <dbReference type="ARBA" id="ARBA00022692"/>
    </source>
</evidence>
<proteinExistence type="predicted"/>
<dbReference type="Pfam" id="PF01943">
    <property type="entry name" value="Polysacc_synt"/>
    <property type="match status" value="1"/>
</dbReference>
<accession>A0A7Y0LAD1</accession>
<reference evidence="6 7" key="1">
    <citation type="submission" date="2020-04" db="EMBL/GenBank/DDBJ databases">
        <title>Thalassotalea sp. M1531, isolated from the surface of marine red alga.</title>
        <authorList>
            <person name="Pang L."/>
            <person name="Lu D.-C."/>
        </authorList>
    </citation>
    <scope>NUCLEOTIDE SEQUENCE [LARGE SCALE GENOMIC DNA]</scope>
    <source>
        <strain evidence="6 7">M1531</strain>
    </source>
</reference>
<dbReference type="Proteomes" id="UP000568664">
    <property type="component" value="Unassembled WGS sequence"/>
</dbReference>
<organism evidence="6 7">
    <name type="scientific">Thalassotalea algicola</name>
    <dbReference type="NCBI Taxonomy" id="2716224"/>
    <lineage>
        <taxon>Bacteria</taxon>
        <taxon>Pseudomonadati</taxon>
        <taxon>Pseudomonadota</taxon>
        <taxon>Gammaproteobacteria</taxon>
        <taxon>Alteromonadales</taxon>
        <taxon>Colwelliaceae</taxon>
        <taxon>Thalassotalea</taxon>
    </lineage>
</organism>
<dbReference type="GO" id="GO:0016020">
    <property type="term" value="C:membrane"/>
    <property type="evidence" value="ECO:0007669"/>
    <property type="project" value="UniProtKB-SubCell"/>
</dbReference>
<gene>
    <name evidence="6" type="ORF">HII17_02630</name>
</gene>
<name>A0A7Y0LAD1_9GAMM</name>
<dbReference type="EMBL" id="JABBXH010000001">
    <property type="protein sequence ID" value="NMP30447.1"/>
    <property type="molecule type" value="Genomic_DNA"/>
</dbReference>
<feature type="transmembrane region" description="Helical" evidence="5">
    <location>
        <begin position="327"/>
        <end position="348"/>
    </location>
</feature>
<evidence type="ECO:0000256" key="5">
    <source>
        <dbReference type="SAM" id="Phobius"/>
    </source>
</evidence>
<dbReference type="RefSeq" id="WP_169073752.1">
    <property type="nucleotide sequence ID" value="NZ_JABBXH010000001.1"/>
</dbReference>
<dbReference type="InterPro" id="IPR002797">
    <property type="entry name" value="Polysacc_synth"/>
</dbReference>
<feature type="transmembrane region" description="Helical" evidence="5">
    <location>
        <begin position="41"/>
        <end position="63"/>
    </location>
</feature>
<evidence type="ECO:0000256" key="4">
    <source>
        <dbReference type="ARBA" id="ARBA00023136"/>
    </source>
</evidence>
<dbReference type="AlphaFoldDB" id="A0A7Y0LAD1"/>
<dbReference type="CDD" id="cd13128">
    <property type="entry name" value="MATE_Wzx_like"/>
    <property type="match status" value="1"/>
</dbReference>
<comment type="subcellular location">
    <subcellularLocation>
        <location evidence="1">Membrane</location>
        <topology evidence="1">Multi-pass membrane protein</topology>
    </subcellularLocation>
</comment>
<feature type="transmembrane region" description="Helical" evidence="5">
    <location>
        <begin position="112"/>
        <end position="133"/>
    </location>
</feature>
<evidence type="ECO:0000313" key="7">
    <source>
        <dbReference type="Proteomes" id="UP000568664"/>
    </source>
</evidence>
<protein>
    <submittedName>
        <fullName evidence="6">Flippase</fullName>
    </submittedName>
</protein>
<evidence type="ECO:0000256" key="1">
    <source>
        <dbReference type="ARBA" id="ARBA00004141"/>
    </source>
</evidence>
<dbReference type="PANTHER" id="PTHR43424">
    <property type="entry name" value="LOCUS PUTATIVE PROTEIN 1-RELATED"/>
    <property type="match status" value="1"/>
</dbReference>
<feature type="transmembrane region" description="Helical" evidence="5">
    <location>
        <begin position="84"/>
        <end position="106"/>
    </location>
</feature>
<feature type="transmembrane region" description="Helical" evidence="5">
    <location>
        <begin position="168"/>
        <end position="189"/>
    </location>
</feature>
<feature type="transmembrane region" description="Helical" evidence="5">
    <location>
        <begin position="249"/>
        <end position="271"/>
    </location>
</feature>
<feature type="transmembrane region" description="Helical" evidence="5">
    <location>
        <begin position="7"/>
        <end position="29"/>
    </location>
</feature>
<evidence type="ECO:0000313" key="6">
    <source>
        <dbReference type="EMBL" id="NMP30447.1"/>
    </source>
</evidence>
<sequence length="430" mass="48083">MKQAVVNIFWLLFDKLLRLSVGLFITMWLARHLGPSQFGELNFVTAFVAIFGVFATLGLKGIVVRDLVNRPSDRDYIMGSAFSLKIIGAILTYLCLIIFIFLFLPNENETKLFVAIVGISILFKTSEIVNFYFEAKVLSKHVVWVENGAFAISSSVKLILLWLQAPLIAFLIAISIEALLIGIALLLLYQRKVSTIFSWKISKKHMSSLLAQSWPLIISSAAWIIYTRIDQIMLGKMLDQQAVGFYSAAVKLTELANILPMIITFSLVPLITPLREKNRALYHRKFQLTYDCAVGLMIAGAILTMFIGSFVVNTLYGSAYAATTPVLVIHVWTCVFIAMATVSGKYLINEGLQKITMQRHVFGVCLNIPLNYLVIPLYGIEGAACASLISLAVSNYFFDALSKNTRICFIQKSKALVLMGFIETVWKRKI</sequence>
<dbReference type="PANTHER" id="PTHR43424:SF1">
    <property type="entry name" value="LOCUS PUTATIVE PROTEIN 1-RELATED"/>
    <property type="match status" value="1"/>
</dbReference>
<feature type="transmembrane region" description="Helical" evidence="5">
    <location>
        <begin position="292"/>
        <end position="315"/>
    </location>
</feature>
<keyword evidence="3 5" id="KW-1133">Transmembrane helix</keyword>
<keyword evidence="4 5" id="KW-0472">Membrane</keyword>
<keyword evidence="2 5" id="KW-0812">Transmembrane</keyword>
<feature type="transmembrane region" description="Helical" evidence="5">
    <location>
        <begin position="142"/>
        <end position="162"/>
    </location>
</feature>